<dbReference type="InterPro" id="IPR058533">
    <property type="entry name" value="Cation_efflux_TM"/>
</dbReference>
<accession>A0ABT5HXW9</accession>
<proteinExistence type="predicted"/>
<dbReference type="InterPro" id="IPR027469">
    <property type="entry name" value="Cation_efflux_TMD_sf"/>
</dbReference>
<name>A0ABT5HXW9_9CAUL</name>
<feature type="region of interest" description="Disordered" evidence="6">
    <location>
        <begin position="1"/>
        <end position="23"/>
    </location>
</feature>
<dbReference type="SUPFAM" id="SSF161111">
    <property type="entry name" value="Cation efflux protein transmembrane domain-like"/>
    <property type="match status" value="1"/>
</dbReference>
<dbReference type="InterPro" id="IPR050681">
    <property type="entry name" value="CDF/SLC30A"/>
</dbReference>
<dbReference type="PANTHER" id="PTHR11562:SF17">
    <property type="entry name" value="RE54080P-RELATED"/>
    <property type="match status" value="1"/>
</dbReference>
<feature type="transmembrane region" description="Helical" evidence="7">
    <location>
        <begin position="189"/>
        <end position="207"/>
    </location>
</feature>
<dbReference type="Pfam" id="PF01545">
    <property type="entry name" value="Cation_efflux"/>
    <property type="match status" value="1"/>
</dbReference>
<evidence type="ECO:0000256" key="5">
    <source>
        <dbReference type="ARBA" id="ARBA00023136"/>
    </source>
</evidence>
<dbReference type="RefSeq" id="WP_272749395.1">
    <property type="nucleotide sequence ID" value="NZ_JAQQKX010000017.1"/>
</dbReference>
<organism evidence="9 10">
    <name type="scientific">Asticcacaulis aquaticus</name>
    <dbReference type="NCBI Taxonomy" id="2984212"/>
    <lineage>
        <taxon>Bacteria</taxon>
        <taxon>Pseudomonadati</taxon>
        <taxon>Pseudomonadota</taxon>
        <taxon>Alphaproteobacteria</taxon>
        <taxon>Caulobacterales</taxon>
        <taxon>Caulobacteraceae</taxon>
        <taxon>Asticcacaulis</taxon>
    </lineage>
</organism>
<protein>
    <submittedName>
        <fullName evidence="9">Cation transporter</fullName>
    </submittedName>
</protein>
<feature type="transmembrane region" description="Helical" evidence="7">
    <location>
        <begin position="35"/>
        <end position="57"/>
    </location>
</feature>
<evidence type="ECO:0000256" key="1">
    <source>
        <dbReference type="ARBA" id="ARBA00004141"/>
    </source>
</evidence>
<dbReference type="Gene3D" id="1.20.1510.10">
    <property type="entry name" value="Cation efflux protein transmembrane domain"/>
    <property type="match status" value="1"/>
</dbReference>
<evidence type="ECO:0000256" key="2">
    <source>
        <dbReference type="ARBA" id="ARBA00022692"/>
    </source>
</evidence>
<keyword evidence="3" id="KW-0862">Zinc</keyword>
<gene>
    <name evidence="9" type="ORF">PQU92_16645</name>
</gene>
<keyword evidence="3" id="KW-0864">Zinc transport</keyword>
<reference evidence="9 10" key="1">
    <citation type="submission" date="2023-01" db="EMBL/GenBank/DDBJ databases">
        <title>Novel species of the genus Asticcacaulis isolated from rivers.</title>
        <authorList>
            <person name="Lu H."/>
        </authorList>
    </citation>
    <scope>NUCLEOTIDE SEQUENCE [LARGE SCALE GENOMIC DNA]</scope>
    <source>
        <strain evidence="9 10">BYS171W</strain>
    </source>
</reference>
<evidence type="ECO:0000313" key="10">
    <source>
        <dbReference type="Proteomes" id="UP001214854"/>
    </source>
</evidence>
<feature type="transmembrane region" description="Helical" evidence="7">
    <location>
        <begin position="166"/>
        <end position="183"/>
    </location>
</feature>
<dbReference type="EMBL" id="JAQQKX010000017">
    <property type="protein sequence ID" value="MDC7684914.1"/>
    <property type="molecule type" value="Genomic_DNA"/>
</dbReference>
<dbReference type="PANTHER" id="PTHR11562">
    <property type="entry name" value="CATION EFFLUX PROTEIN/ ZINC TRANSPORTER"/>
    <property type="match status" value="1"/>
</dbReference>
<evidence type="ECO:0000256" key="3">
    <source>
        <dbReference type="ARBA" id="ARBA00022906"/>
    </source>
</evidence>
<feature type="transmembrane region" description="Helical" evidence="7">
    <location>
        <begin position="69"/>
        <end position="88"/>
    </location>
</feature>
<keyword evidence="4 7" id="KW-1133">Transmembrane helix</keyword>
<feature type="transmembrane region" description="Helical" evidence="7">
    <location>
        <begin position="126"/>
        <end position="146"/>
    </location>
</feature>
<feature type="domain" description="Cation efflux protein transmembrane" evidence="8">
    <location>
        <begin position="38"/>
        <end position="214"/>
    </location>
</feature>
<evidence type="ECO:0000256" key="4">
    <source>
        <dbReference type="ARBA" id="ARBA00022989"/>
    </source>
</evidence>
<evidence type="ECO:0000256" key="6">
    <source>
        <dbReference type="SAM" id="MobiDB-lite"/>
    </source>
</evidence>
<dbReference type="Proteomes" id="UP001214854">
    <property type="component" value="Unassembled WGS sequence"/>
</dbReference>
<keyword evidence="2 7" id="KW-0812">Transmembrane</keyword>
<keyword evidence="3" id="KW-0813">Transport</keyword>
<sequence>MSHDHAPGAHCHHDHEHGHVHDHSDPVVDPQYRKVLWWVMLINAAMFFVEIGAGYQSLSKSLLADSLDFAGDAINIALSLFVLTASVPTRAKMSLFKAASMFLFSIWIMGATLWQVYTGDVPKAEIMGIISVLAVVANLLSAWWLYKFREGDSNMMSVWLCARNDAIGNVLVMAAAVGVFFTHNTLPDAIVALVMVAMGLQAATQIARRAWDELQAAKAGA</sequence>
<evidence type="ECO:0000256" key="7">
    <source>
        <dbReference type="SAM" id="Phobius"/>
    </source>
</evidence>
<keyword evidence="10" id="KW-1185">Reference proteome</keyword>
<keyword evidence="5 7" id="KW-0472">Membrane</keyword>
<evidence type="ECO:0000259" key="8">
    <source>
        <dbReference type="Pfam" id="PF01545"/>
    </source>
</evidence>
<keyword evidence="3" id="KW-0406">Ion transport</keyword>
<evidence type="ECO:0000313" key="9">
    <source>
        <dbReference type="EMBL" id="MDC7684914.1"/>
    </source>
</evidence>
<comment type="subcellular location">
    <subcellularLocation>
        <location evidence="1">Membrane</location>
        <topology evidence="1">Multi-pass membrane protein</topology>
    </subcellularLocation>
</comment>
<feature type="transmembrane region" description="Helical" evidence="7">
    <location>
        <begin position="95"/>
        <end position="114"/>
    </location>
</feature>
<comment type="caution">
    <text evidence="9">The sequence shown here is derived from an EMBL/GenBank/DDBJ whole genome shotgun (WGS) entry which is preliminary data.</text>
</comment>